<feature type="region of interest" description="Disordered" evidence="1">
    <location>
        <begin position="59"/>
        <end position="84"/>
    </location>
</feature>
<protein>
    <submittedName>
        <fullName evidence="2">Uncharacterized protein</fullName>
    </submittedName>
</protein>
<organism evidence="2 3">
    <name type="scientific">Scylla paramamosain</name>
    <name type="common">Mud crab</name>
    <dbReference type="NCBI Taxonomy" id="85552"/>
    <lineage>
        <taxon>Eukaryota</taxon>
        <taxon>Metazoa</taxon>
        <taxon>Ecdysozoa</taxon>
        <taxon>Arthropoda</taxon>
        <taxon>Crustacea</taxon>
        <taxon>Multicrustacea</taxon>
        <taxon>Malacostraca</taxon>
        <taxon>Eumalacostraca</taxon>
        <taxon>Eucarida</taxon>
        <taxon>Decapoda</taxon>
        <taxon>Pleocyemata</taxon>
        <taxon>Brachyura</taxon>
        <taxon>Eubrachyura</taxon>
        <taxon>Portunoidea</taxon>
        <taxon>Portunidae</taxon>
        <taxon>Portuninae</taxon>
        <taxon>Scylla</taxon>
    </lineage>
</organism>
<sequence length="103" mass="11655">MEVEEEKEEEGEEENSDSGIRSPLLFYRLVMKDSGIRSPLLFYRLVMKVRHAHSLLDTLTTTTTTTTPTASQPAPSRSGRPTHCLLGATSRECQQSVRRGRKY</sequence>
<dbReference type="EMBL" id="JARAKH010000049">
    <property type="protein sequence ID" value="KAK8376088.1"/>
    <property type="molecule type" value="Genomic_DNA"/>
</dbReference>
<comment type="caution">
    <text evidence="2">The sequence shown here is derived from an EMBL/GenBank/DDBJ whole genome shotgun (WGS) entry which is preliminary data.</text>
</comment>
<reference evidence="2 3" key="1">
    <citation type="submission" date="2023-03" db="EMBL/GenBank/DDBJ databases">
        <title>High-quality genome of Scylla paramamosain provides insights in environmental adaptation.</title>
        <authorList>
            <person name="Zhang L."/>
        </authorList>
    </citation>
    <scope>NUCLEOTIDE SEQUENCE [LARGE SCALE GENOMIC DNA]</scope>
    <source>
        <strain evidence="2">LZ_2023a</strain>
        <tissue evidence="2">Muscle</tissue>
    </source>
</reference>
<evidence type="ECO:0000256" key="1">
    <source>
        <dbReference type="SAM" id="MobiDB-lite"/>
    </source>
</evidence>
<keyword evidence="3" id="KW-1185">Reference proteome</keyword>
<name>A0AAW0SLQ6_SCYPA</name>
<evidence type="ECO:0000313" key="3">
    <source>
        <dbReference type="Proteomes" id="UP001487740"/>
    </source>
</evidence>
<evidence type="ECO:0000313" key="2">
    <source>
        <dbReference type="EMBL" id="KAK8376088.1"/>
    </source>
</evidence>
<proteinExistence type="predicted"/>
<dbReference type="AlphaFoldDB" id="A0AAW0SLQ6"/>
<gene>
    <name evidence="2" type="ORF">O3P69_008662</name>
</gene>
<feature type="compositionally biased region" description="Low complexity" evidence="1">
    <location>
        <begin position="59"/>
        <end position="69"/>
    </location>
</feature>
<accession>A0AAW0SLQ6</accession>
<dbReference type="Proteomes" id="UP001487740">
    <property type="component" value="Unassembled WGS sequence"/>
</dbReference>